<protein>
    <submittedName>
        <fullName evidence="1">Uncharacterized protein</fullName>
    </submittedName>
</protein>
<keyword evidence="2" id="KW-1185">Reference proteome</keyword>
<sequence>MIAIAAFLLWPRTPLIRIDGAKSLIDAKTTEIRHGLTSHITYENGWRIKLIVDNRQNYVTTRFNKIQITARDALSGSTIGKGQEESILLPGNTISTIELPLYINYITQDLFDTTLMDLEKACNNTKNNESHAALSIHFSLTLYIFMLEQLNYVPTITAVPATGGFYCP</sequence>
<organism evidence="1 2">
    <name type="scientific">Rhizopus stolonifer</name>
    <name type="common">Rhizopus nigricans</name>
    <dbReference type="NCBI Taxonomy" id="4846"/>
    <lineage>
        <taxon>Eukaryota</taxon>
        <taxon>Fungi</taxon>
        <taxon>Fungi incertae sedis</taxon>
        <taxon>Mucoromycota</taxon>
        <taxon>Mucoromycotina</taxon>
        <taxon>Mucoromycetes</taxon>
        <taxon>Mucorales</taxon>
        <taxon>Mucorineae</taxon>
        <taxon>Rhizopodaceae</taxon>
        <taxon>Rhizopus</taxon>
    </lineage>
</organism>
<dbReference type="AlphaFoldDB" id="A0A367KNK9"/>
<evidence type="ECO:0000313" key="2">
    <source>
        <dbReference type="Proteomes" id="UP000253551"/>
    </source>
</evidence>
<dbReference type="Proteomes" id="UP000253551">
    <property type="component" value="Unassembled WGS sequence"/>
</dbReference>
<reference evidence="1 2" key="1">
    <citation type="journal article" date="2018" name="G3 (Bethesda)">
        <title>Phylogenetic and Phylogenomic Definition of Rhizopus Species.</title>
        <authorList>
            <person name="Gryganskyi A.P."/>
            <person name="Golan J."/>
            <person name="Dolatabadi S."/>
            <person name="Mondo S."/>
            <person name="Robb S."/>
            <person name="Idnurm A."/>
            <person name="Muszewska A."/>
            <person name="Steczkiewicz K."/>
            <person name="Masonjones S."/>
            <person name="Liao H.L."/>
            <person name="Gajdeczka M.T."/>
            <person name="Anike F."/>
            <person name="Vuek A."/>
            <person name="Anishchenko I.M."/>
            <person name="Voigt K."/>
            <person name="de Hoog G.S."/>
            <person name="Smith M.E."/>
            <person name="Heitman J."/>
            <person name="Vilgalys R."/>
            <person name="Stajich J.E."/>
        </authorList>
    </citation>
    <scope>NUCLEOTIDE SEQUENCE [LARGE SCALE GENOMIC DNA]</scope>
    <source>
        <strain evidence="1 2">LSU 92-RS-03</strain>
    </source>
</reference>
<dbReference type="OrthoDB" id="2271567at2759"/>
<dbReference type="EMBL" id="PJQM01000886">
    <property type="protein sequence ID" value="RCI03816.1"/>
    <property type="molecule type" value="Genomic_DNA"/>
</dbReference>
<name>A0A367KNK9_RHIST</name>
<proteinExistence type="predicted"/>
<comment type="caution">
    <text evidence="1">The sequence shown here is derived from an EMBL/GenBank/DDBJ whole genome shotgun (WGS) entry which is preliminary data.</text>
</comment>
<gene>
    <name evidence="1" type="ORF">CU098_011485</name>
</gene>
<evidence type="ECO:0000313" key="1">
    <source>
        <dbReference type="EMBL" id="RCI03816.1"/>
    </source>
</evidence>
<accession>A0A367KNK9</accession>